<gene>
    <name evidence="1" type="ORF">PO878_08910</name>
</gene>
<organism evidence="1 2">
    <name type="scientific">Iamia majanohamensis</name>
    <dbReference type="NCBI Taxonomy" id="467976"/>
    <lineage>
        <taxon>Bacteria</taxon>
        <taxon>Bacillati</taxon>
        <taxon>Actinomycetota</taxon>
        <taxon>Acidimicrobiia</taxon>
        <taxon>Acidimicrobiales</taxon>
        <taxon>Iamiaceae</taxon>
        <taxon>Iamia</taxon>
    </lineage>
</organism>
<dbReference type="KEGG" id="ima:PO878_08910"/>
<reference evidence="1" key="1">
    <citation type="submission" date="2023-01" db="EMBL/GenBank/DDBJ databases">
        <title>The diversity of Class Acidimicrobiia in South China Sea sediment environments and the proposal of Iamia marina sp. nov., a novel species of the genus Iamia.</title>
        <authorList>
            <person name="He Y."/>
            <person name="Tian X."/>
        </authorList>
    </citation>
    <scope>NUCLEOTIDE SEQUENCE</scope>
    <source>
        <strain evidence="1">DSM 19957</strain>
    </source>
</reference>
<keyword evidence="2" id="KW-1185">Reference proteome</keyword>
<evidence type="ECO:0000313" key="1">
    <source>
        <dbReference type="EMBL" id="WCO68842.1"/>
    </source>
</evidence>
<dbReference type="Proteomes" id="UP001216390">
    <property type="component" value="Chromosome"/>
</dbReference>
<name>A0AAF0BVG2_9ACTN</name>
<accession>A0AAF0BVG2</accession>
<sequence length="162" mass="17351">MEIQAHGIRAQLPAGWEGRLGKRAATGPAERRKGGTTAVSEDTGPVLHMANFALPEDRGDFGSGAVDVMGTGHVLVAVVEYGPDSAGTALFPTVSRVPRLTTRMFSTQALQRVQRGQAGAQRFFTLNGRAFCLYVVLGDQRDAAELTPRTNDLTSQIEVTPR</sequence>
<protein>
    <submittedName>
        <fullName evidence="1">Uncharacterized protein</fullName>
    </submittedName>
</protein>
<dbReference type="RefSeq" id="WP_272738357.1">
    <property type="nucleotide sequence ID" value="NZ_CP116942.1"/>
</dbReference>
<proteinExistence type="predicted"/>
<dbReference type="EMBL" id="CP116942">
    <property type="protein sequence ID" value="WCO68842.1"/>
    <property type="molecule type" value="Genomic_DNA"/>
</dbReference>
<evidence type="ECO:0000313" key="2">
    <source>
        <dbReference type="Proteomes" id="UP001216390"/>
    </source>
</evidence>
<dbReference type="AlphaFoldDB" id="A0AAF0BVG2"/>